<dbReference type="Proteomes" id="UP000467252">
    <property type="component" value="Chromosome"/>
</dbReference>
<protein>
    <submittedName>
        <fullName evidence="1">Uncharacterized protein</fullName>
    </submittedName>
</protein>
<name>A0A7I7UHJ5_MYCPV</name>
<keyword evidence="2" id="KW-1185">Reference proteome</keyword>
<accession>A0A7I7UHJ5</accession>
<evidence type="ECO:0000313" key="1">
    <source>
        <dbReference type="EMBL" id="BBY80291.1"/>
    </source>
</evidence>
<gene>
    <name evidence="1" type="ORF">MPUL_14490</name>
</gene>
<dbReference type="AlphaFoldDB" id="A0A7I7UHJ5"/>
<sequence>MTDVSPAVTISHPPQALLRAVNPVLRFALRTPLAGPLRRQFMVLNFTGRKTGRKFFRRR</sequence>
<reference evidence="1 2" key="1">
    <citation type="journal article" date="2019" name="Emerg. Microbes Infect.">
        <title>Comprehensive subspecies identification of 175 nontuberculous mycobacteria species based on 7547 genomic profiles.</title>
        <authorList>
            <person name="Matsumoto Y."/>
            <person name="Kinjo T."/>
            <person name="Motooka D."/>
            <person name="Nabeya D."/>
            <person name="Jung N."/>
            <person name="Uechi K."/>
            <person name="Horii T."/>
            <person name="Iida T."/>
            <person name="Fujita J."/>
            <person name="Nakamura S."/>
        </authorList>
    </citation>
    <scope>NUCLEOTIDE SEQUENCE [LARGE SCALE GENOMIC DNA]</scope>
    <source>
        <strain evidence="1 2">JCM 6370</strain>
    </source>
</reference>
<organism evidence="1 2">
    <name type="scientific">Mycolicibacterium pulveris</name>
    <name type="common">Mycobacterium pulveris</name>
    <dbReference type="NCBI Taxonomy" id="36813"/>
    <lineage>
        <taxon>Bacteria</taxon>
        <taxon>Bacillati</taxon>
        <taxon>Actinomycetota</taxon>
        <taxon>Actinomycetes</taxon>
        <taxon>Mycobacteriales</taxon>
        <taxon>Mycobacteriaceae</taxon>
        <taxon>Mycolicibacterium</taxon>
    </lineage>
</organism>
<dbReference type="EMBL" id="AP022599">
    <property type="protein sequence ID" value="BBY80291.1"/>
    <property type="molecule type" value="Genomic_DNA"/>
</dbReference>
<proteinExistence type="predicted"/>
<evidence type="ECO:0000313" key="2">
    <source>
        <dbReference type="Proteomes" id="UP000467252"/>
    </source>
</evidence>